<reference evidence="8 9" key="1">
    <citation type="journal article" date="2016" name="Nat. Commun.">
        <title>Extremotolerant tardigrade genome and improved radiotolerance of human cultured cells by tardigrade-unique protein.</title>
        <authorList>
            <person name="Hashimoto T."/>
            <person name="Horikawa D.D."/>
            <person name="Saito Y."/>
            <person name="Kuwahara H."/>
            <person name="Kozuka-Hata H."/>
            <person name="Shin-I T."/>
            <person name="Minakuchi Y."/>
            <person name="Ohishi K."/>
            <person name="Motoyama A."/>
            <person name="Aizu T."/>
            <person name="Enomoto A."/>
            <person name="Kondo K."/>
            <person name="Tanaka S."/>
            <person name="Hara Y."/>
            <person name="Koshikawa S."/>
            <person name="Sagara H."/>
            <person name="Miura T."/>
            <person name="Yokobori S."/>
            <person name="Miyagawa K."/>
            <person name="Suzuki Y."/>
            <person name="Kubo T."/>
            <person name="Oyama M."/>
            <person name="Kohara Y."/>
            <person name="Fujiyama A."/>
            <person name="Arakawa K."/>
            <person name="Katayama T."/>
            <person name="Toyoda A."/>
            <person name="Kunieda T."/>
        </authorList>
    </citation>
    <scope>NUCLEOTIDE SEQUENCE [LARGE SCALE GENOMIC DNA]</scope>
    <source>
        <strain evidence="8 9">YOKOZUNA-1</strain>
    </source>
</reference>
<organism evidence="8 9">
    <name type="scientific">Ramazzottius varieornatus</name>
    <name type="common">Water bear</name>
    <name type="synonym">Tardigrade</name>
    <dbReference type="NCBI Taxonomy" id="947166"/>
    <lineage>
        <taxon>Eukaryota</taxon>
        <taxon>Metazoa</taxon>
        <taxon>Ecdysozoa</taxon>
        <taxon>Tardigrada</taxon>
        <taxon>Eutardigrada</taxon>
        <taxon>Parachela</taxon>
        <taxon>Hypsibioidea</taxon>
        <taxon>Ramazzottiidae</taxon>
        <taxon>Ramazzottius</taxon>
    </lineage>
</organism>
<name>A0A1D1VZ86_RAMVA</name>
<keyword evidence="7" id="KW-0325">Glycoprotein</keyword>
<evidence type="ECO:0000313" key="9">
    <source>
        <dbReference type="Proteomes" id="UP000186922"/>
    </source>
</evidence>
<keyword evidence="6" id="KW-1015">Disulfide bond</keyword>
<comment type="similarity">
    <text evidence="2">Belongs to the histidine acid phosphatase family.</text>
</comment>
<evidence type="ECO:0000256" key="6">
    <source>
        <dbReference type="ARBA" id="ARBA00023157"/>
    </source>
</evidence>
<dbReference type="InterPro" id="IPR000560">
    <property type="entry name" value="His_Pase_clade-2"/>
</dbReference>
<keyword evidence="4" id="KW-0732">Signal</keyword>
<dbReference type="InterPro" id="IPR029033">
    <property type="entry name" value="His_PPase_superfam"/>
</dbReference>
<comment type="catalytic activity">
    <reaction evidence="1">
        <text>a phosphate monoester + H2O = an alcohol + phosphate</text>
        <dbReference type="Rhea" id="RHEA:15017"/>
        <dbReference type="ChEBI" id="CHEBI:15377"/>
        <dbReference type="ChEBI" id="CHEBI:30879"/>
        <dbReference type="ChEBI" id="CHEBI:43474"/>
        <dbReference type="ChEBI" id="CHEBI:67140"/>
        <dbReference type="EC" id="3.1.3.2"/>
    </reaction>
</comment>
<dbReference type="OrthoDB" id="258392at2759"/>
<dbReference type="SUPFAM" id="SSF53254">
    <property type="entry name" value="Phosphoglycerate mutase-like"/>
    <property type="match status" value="1"/>
</dbReference>
<dbReference type="AlphaFoldDB" id="A0A1D1VZ86"/>
<evidence type="ECO:0000256" key="1">
    <source>
        <dbReference type="ARBA" id="ARBA00000032"/>
    </source>
</evidence>
<evidence type="ECO:0000313" key="8">
    <source>
        <dbReference type="EMBL" id="GAV06421.1"/>
    </source>
</evidence>
<dbReference type="PANTHER" id="PTHR11567">
    <property type="entry name" value="ACID PHOSPHATASE-RELATED"/>
    <property type="match status" value="1"/>
</dbReference>
<keyword evidence="9" id="KW-1185">Reference proteome</keyword>
<dbReference type="EMBL" id="BDGG01000013">
    <property type="protein sequence ID" value="GAV06421.1"/>
    <property type="molecule type" value="Genomic_DNA"/>
</dbReference>
<dbReference type="STRING" id="947166.A0A1D1VZ86"/>
<dbReference type="EC" id="3.1.3.2" evidence="3"/>
<accession>A0A1D1VZ86</accession>
<protein>
    <recommendedName>
        <fullName evidence="3">acid phosphatase</fullName>
        <ecNumber evidence="3">3.1.3.2</ecNumber>
    </recommendedName>
</protein>
<evidence type="ECO:0000256" key="4">
    <source>
        <dbReference type="ARBA" id="ARBA00022729"/>
    </source>
</evidence>
<comment type="caution">
    <text evidence="8">The sequence shown here is derived from an EMBL/GenBank/DDBJ whole genome shotgun (WGS) entry which is preliminary data.</text>
</comment>
<proteinExistence type="inferred from homology"/>
<dbReference type="PANTHER" id="PTHR11567:SF211">
    <property type="entry name" value="PROSTATIC ACID PHOSPHATASE"/>
    <property type="match status" value="1"/>
</dbReference>
<dbReference type="GO" id="GO:0003993">
    <property type="term" value="F:acid phosphatase activity"/>
    <property type="evidence" value="ECO:0007669"/>
    <property type="project" value="UniProtKB-EC"/>
</dbReference>
<dbReference type="Pfam" id="PF00328">
    <property type="entry name" value="His_Phos_2"/>
    <property type="match status" value="1"/>
</dbReference>
<evidence type="ECO:0000256" key="3">
    <source>
        <dbReference type="ARBA" id="ARBA00012646"/>
    </source>
</evidence>
<gene>
    <name evidence="8" type="primary">RvY_16420-1</name>
    <name evidence="8" type="synonym">RvY_16420.1</name>
    <name evidence="8" type="ORF">RvY_16420</name>
</gene>
<keyword evidence="5" id="KW-0378">Hydrolase</keyword>
<dbReference type="CDD" id="cd07061">
    <property type="entry name" value="HP_HAP_like"/>
    <property type="match status" value="1"/>
</dbReference>
<dbReference type="InterPro" id="IPR050645">
    <property type="entry name" value="Histidine_acid_phosphatase"/>
</dbReference>
<sequence>MYVRSTNYDRTIQSAMANMAGWFPPTQKDVWANPNNVPLAGLWRPFPVRQSDDPTLLGETECPRIDKRPYRPDLQALFDFIETKHKVLLDYVRLESGETNMTVSDGLERVSDVLRCQKYAGVKYPAWVNDTVYEKIQYLDDLRFHIWVGGNGDTSRARINGGRILKTILTDFQSKTYNKGDPAKRKAYFYSSHDNSIGGLLACLHLYDYTIDGQPVMHIPLYANTLLFELFNNNTVRILHKNDTTEPSFTKTDPIALKHPQCDTLCPLDRLMELTREYMPDDWKCECEDECDFDLPFQRPPRIPSA</sequence>
<dbReference type="Proteomes" id="UP000186922">
    <property type="component" value="Unassembled WGS sequence"/>
</dbReference>
<dbReference type="Gene3D" id="3.40.50.1240">
    <property type="entry name" value="Phosphoglycerate mutase-like"/>
    <property type="match status" value="1"/>
</dbReference>
<evidence type="ECO:0000256" key="2">
    <source>
        <dbReference type="ARBA" id="ARBA00005375"/>
    </source>
</evidence>
<evidence type="ECO:0000256" key="7">
    <source>
        <dbReference type="ARBA" id="ARBA00023180"/>
    </source>
</evidence>
<evidence type="ECO:0000256" key="5">
    <source>
        <dbReference type="ARBA" id="ARBA00022801"/>
    </source>
</evidence>